<organism evidence="1 2">
    <name type="scientific">Rhizophagus irregularis (strain DAOM 197198w)</name>
    <name type="common">Glomus intraradices</name>
    <dbReference type="NCBI Taxonomy" id="1432141"/>
    <lineage>
        <taxon>Eukaryota</taxon>
        <taxon>Fungi</taxon>
        <taxon>Fungi incertae sedis</taxon>
        <taxon>Mucoromycota</taxon>
        <taxon>Glomeromycotina</taxon>
        <taxon>Glomeromycetes</taxon>
        <taxon>Glomerales</taxon>
        <taxon>Glomeraceae</taxon>
        <taxon>Rhizophagus</taxon>
    </lineage>
</organism>
<gene>
    <name evidence="1" type="ORF">RirG_234610</name>
</gene>
<dbReference type="Gene3D" id="1.10.10.60">
    <property type="entry name" value="Homeodomain-like"/>
    <property type="match status" value="1"/>
</dbReference>
<protein>
    <submittedName>
        <fullName evidence="1">Uncharacterized protein</fullName>
    </submittedName>
</protein>
<dbReference type="AlphaFoldDB" id="A0A015JHP1"/>
<dbReference type="HOGENOM" id="CLU_2923922_0_0_1"/>
<evidence type="ECO:0000313" key="2">
    <source>
        <dbReference type="Proteomes" id="UP000022910"/>
    </source>
</evidence>
<dbReference type="EMBL" id="JEMT01028480">
    <property type="protein sequence ID" value="EXX54449.1"/>
    <property type="molecule type" value="Genomic_DNA"/>
</dbReference>
<name>A0A015JHP1_RHIIW</name>
<proteinExistence type="predicted"/>
<sequence>MSQSHGKRKATQDSSQQRKRVVLTYAQKYQLYLDYQKTLQPTQKKLAAIYKCKQNTISDIF</sequence>
<reference evidence="1 2" key="1">
    <citation type="submission" date="2014-02" db="EMBL/GenBank/DDBJ databases">
        <title>Single nucleus genome sequencing reveals high similarity among nuclei of an endomycorrhizal fungus.</title>
        <authorList>
            <person name="Lin K."/>
            <person name="Geurts R."/>
            <person name="Zhang Z."/>
            <person name="Limpens E."/>
            <person name="Saunders D.G."/>
            <person name="Mu D."/>
            <person name="Pang E."/>
            <person name="Cao H."/>
            <person name="Cha H."/>
            <person name="Lin T."/>
            <person name="Zhou Q."/>
            <person name="Shang Y."/>
            <person name="Li Y."/>
            <person name="Ivanov S."/>
            <person name="Sharma T."/>
            <person name="Velzen R.V."/>
            <person name="Ruijter N.D."/>
            <person name="Aanen D.K."/>
            <person name="Win J."/>
            <person name="Kamoun S."/>
            <person name="Bisseling T."/>
            <person name="Huang S."/>
        </authorList>
    </citation>
    <scope>NUCLEOTIDE SEQUENCE [LARGE SCALE GENOMIC DNA]</scope>
    <source>
        <strain evidence="2">DAOM197198w</strain>
    </source>
</reference>
<evidence type="ECO:0000313" key="1">
    <source>
        <dbReference type="EMBL" id="EXX54449.1"/>
    </source>
</evidence>
<comment type="caution">
    <text evidence="1">The sequence shown here is derived from an EMBL/GenBank/DDBJ whole genome shotgun (WGS) entry which is preliminary data.</text>
</comment>
<keyword evidence="2" id="KW-1185">Reference proteome</keyword>
<dbReference type="Proteomes" id="UP000022910">
    <property type="component" value="Unassembled WGS sequence"/>
</dbReference>
<accession>A0A015JHP1</accession>